<gene>
    <name evidence="4" type="ORF">SCLAV_p0476</name>
</gene>
<evidence type="ECO:0000313" key="5">
    <source>
        <dbReference type="Proteomes" id="UP000002357"/>
    </source>
</evidence>
<dbReference type="InterPro" id="IPR020802">
    <property type="entry name" value="TesA-like"/>
</dbReference>
<protein>
    <submittedName>
        <fullName evidence="4">Thioesterase</fullName>
    </submittedName>
</protein>
<comment type="similarity">
    <text evidence="1">Belongs to the thioesterase family.</text>
</comment>
<keyword evidence="5" id="KW-1185">Reference proteome</keyword>
<evidence type="ECO:0000256" key="1">
    <source>
        <dbReference type="ARBA" id="ARBA00007169"/>
    </source>
</evidence>
<dbReference type="eggNOG" id="COG3208">
    <property type="taxonomic scope" value="Bacteria"/>
</dbReference>
<reference evidence="4 5" key="1">
    <citation type="journal article" date="2010" name="Genome Biol. Evol.">
        <title>The sequence of a 1.8-mb bacterial linear plasmid reveals a rich evolutionary reservoir of secondary metabolic pathways.</title>
        <authorList>
            <person name="Medema M.H."/>
            <person name="Trefzer A."/>
            <person name="Kovalchuk A."/>
            <person name="van den Berg M."/>
            <person name="Mueller U."/>
            <person name="Heijne W."/>
            <person name="Wu L."/>
            <person name="Alam M.T."/>
            <person name="Ronning C.M."/>
            <person name="Nierman W.C."/>
            <person name="Bovenberg R.A.L."/>
            <person name="Breitling R."/>
            <person name="Takano E."/>
        </authorList>
    </citation>
    <scope>NUCLEOTIDE SEQUENCE [LARGE SCALE GENOMIC DNA]</scope>
    <source>
        <strain evidence="5">ATCC 27064 / DSM 738 / JCM 4710 / NBRC 13307 / NCIMB 12785 / NRRL 3585 / VKM Ac-602</strain>
        <plasmid evidence="4">pSCL4</plasmid>
    </source>
</reference>
<dbReference type="Gene3D" id="3.40.50.1820">
    <property type="entry name" value="alpha/beta hydrolase"/>
    <property type="match status" value="1"/>
</dbReference>
<dbReference type="InterPro" id="IPR001031">
    <property type="entry name" value="Thioesterase"/>
</dbReference>
<keyword evidence="2" id="KW-0378">Hydrolase</keyword>
<dbReference type="InterPro" id="IPR012223">
    <property type="entry name" value="TEII"/>
</dbReference>
<geneLocation type="plasmid" evidence="4 5">
    <name>pSCL4</name>
</geneLocation>
<evidence type="ECO:0000259" key="3">
    <source>
        <dbReference type="SMART" id="SM00824"/>
    </source>
</evidence>
<dbReference type="Pfam" id="PF00975">
    <property type="entry name" value="Thioesterase"/>
    <property type="match status" value="1"/>
</dbReference>
<dbReference type="AlphaFoldDB" id="D5SJ73"/>
<dbReference type="PANTHER" id="PTHR11487">
    <property type="entry name" value="THIOESTERASE"/>
    <property type="match status" value="1"/>
</dbReference>
<dbReference type="SUPFAM" id="SSF53474">
    <property type="entry name" value="alpha/beta-Hydrolases"/>
    <property type="match status" value="1"/>
</dbReference>
<keyword evidence="4" id="KW-0614">Plasmid</keyword>
<evidence type="ECO:0000313" key="4">
    <source>
        <dbReference type="EMBL" id="EFG03966.2"/>
    </source>
</evidence>
<name>D5SJ73_STRCL</name>
<dbReference type="PANTHER" id="PTHR11487:SF0">
    <property type="entry name" value="S-ACYL FATTY ACID SYNTHASE THIOESTERASE, MEDIUM CHAIN"/>
    <property type="match status" value="1"/>
</dbReference>
<feature type="domain" description="Thioesterase TesA-like" evidence="3">
    <location>
        <begin position="44"/>
        <end position="263"/>
    </location>
</feature>
<dbReference type="Proteomes" id="UP000002357">
    <property type="component" value="Plasmid pSCL4"/>
</dbReference>
<dbReference type="SMART" id="SM00824">
    <property type="entry name" value="PKS_TE"/>
    <property type="match status" value="1"/>
</dbReference>
<evidence type="ECO:0000256" key="2">
    <source>
        <dbReference type="ARBA" id="ARBA00022801"/>
    </source>
</evidence>
<sequence length="267" mass="28950">MEERTRPPQVAGGRLGMTVISRGTGEKWFRRYPARSGAPRLRLVCLPHAGGTATLFHGWAGLLPGGVEVLATQYPGRQERLGEPCASSMTELADAITDALEPELDAPVVLFGHSLGSAVAYEVARRLEDRHDVVAERVVVSGRGAPHTERAGGTVHLLDDEHLVAAARRLGDMGSVVYDDPDLRPLLLPSLRGDFRIIESYQPLDVTPLHAPVTAVGGTADPGCTLPELLSWSALTTASYEHRLFPGDHFYLVPQEEALVRFLAERL</sequence>
<dbReference type="EMBL" id="CM000914">
    <property type="protein sequence ID" value="EFG03966.2"/>
    <property type="molecule type" value="Genomic_DNA"/>
</dbReference>
<accession>D5SJ73</accession>
<dbReference type="InterPro" id="IPR029058">
    <property type="entry name" value="AB_hydrolase_fold"/>
</dbReference>
<organism evidence="4 5">
    <name type="scientific">Streptomyces clavuligerus</name>
    <dbReference type="NCBI Taxonomy" id="1901"/>
    <lineage>
        <taxon>Bacteria</taxon>
        <taxon>Bacillati</taxon>
        <taxon>Actinomycetota</taxon>
        <taxon>Actinomycetes</taxon>
        <taxon>Kitasatosporales</taxon>
        <taxon>Streptomycetaceae</taxon>
        <taxon>Streptomyces</taxon>
    </lineage>
</organism>
<proteinExistence type="inferred from homology"/>
<dbReference type="GO" id="GO:0016787">
    <property type="term" value="F:hydrolase activity"/>
    <property type="evidence" value="ECO:0007669"/>
    <property type="project" value="UniProtKB-KW"/>
</dbReference>
<dbReference type="GO" id="GO:0008610">
    <property type="term" value="P:lipid biosynthetic process"/>
    <property type="evidence" value="ECO:0007669"/>
    <property type="project" value="TreeGrafter"/>
</dbReference>